<gene>
    <name evidence="2" type="ORF">VV02_11500</name>
</gene>
<keyword evidence="3" id="KW-1185">Reference proteome</keyword>
<dbReference type="Proteomes" id="UP000066480">
    <property type="component" value="Chromosome"/>
</dbReference>
<accession>A0A0K1JID1</accession>
<dbReference type="InterPro" id="IPR009061">
    <property type="entry name" value="DNA-bd_dom_put_sf"/>
</dbReference>
<dbReference type="KEGG" id="lmoi:VV02_11500"/>
<evidence type="ECO:0000259" key="1">
    <source>
        <dbReference type="PROSITE" id="PS50937"/>
    </source>
</evidence>
<dbReference type="EMBL" id="CP011112">
    <property type="protein sequence ID" value="AKU16340.1"/>
    <property type="molecule type" value="Genomic_DNA"/>
</dbReference>
<dbReference type="SMART" id="SM00422">
    <property type="entry name" value="HTH_MERR"/>
    <property type="match status" value="1"/>
</dbReference>
<name>A0A0K1JID1_9MICO</name>
<dbReference type="GO" id="GO:0006355">
    <property type="term" value="P:regulation of DNA-templated transcription"/>
    <property type="evidence" value="ECO:0007669"/>
    <property type="project" value="InterPro"/>
</dbReference>
<dbReference type="STRING" id="571913.VV02_11500"/>
<reference evidence="2 3" key="1">
    <citation type="submission" date="2015-03" db="EMBL/GenBank/DDBJ databases">
        <title>Luteipulveratus halotolerans sp. nov., a novel actinobacterium (Dermacoccaceae) from Sarawak, Malaysia.</title>
        <authorList>
            <person name="Juboi H."/>
            <person name="Basik A."/>
            <person name="Shamsul S.S."/>
            <person name="Arnold P."/>
            <person name="Schmitt E.K."/>
            <person name="Sanglier J.-J."/>
            <person name="Yeo T."/>
        </authorList>
    </citation>
    <scope>NUCLEOTIDE SEQUENCE [LARGE SCALE GENOMIC DNA]</scope>
    <source>
        <strain evidence="2 3">MN07-A0370</strain>
    </source>
</reference>
<feature type="domain" description="HTH merR-type" evidence="1">
    <location>
        <begin position="1"/>
        <end position="70"/>
    </location>
</feature>
<dbReference type="SUPFAM" id="SSF46955">
    <property type="entry name" value="Putative DNA-binding domain"/>
    <property type="match status" value="1"/>
</dbReference>
<dbReference type="Pfam" id="PF13411">
    <property type="entry name" value="MerR_1"/>
    <property type="match status" value="1"/>
</dbReference>
<organism evidence="2 3">
    <name type="scientific">Luteipulveratus mongoliensis</name>
    <dbReference type="NCBI Taxonomy" id="571913"/>
    <lineage>
        <taxon>Bacteria</taxon>
        <taxon>Bacillati</taxon>
        <taxon>Actinomycetota</taxon>
        <taxon>Actinomycetes</taxon>
        <taxon>Micrococcales</taxon>
        <taxon>Dermacoccaceae</taxon>
        <taxon>Luteipulveratus</taxon>
    </lineage>
</organism>
<evidence type="ECO:0000313" key="2">
    <source>
        <dbReference type="EMBL" id="AKU16340.1"/>
    </source>
</evidence>
<dbReference type="RefSeq" id="WP_052591664.1">
    <property type="nucleotide sequence ID" value="NZ_CP011112.1"/>
</dbReference>
<sequence length="206" mass="22218">MRMSELSARTDVPIATLKFYLREGVLHAGEPLNRTQARYDDSHVERVRLVRALTDSGGLSMAGALSVIETLEHPPPLRHDLLGAAQHALTGEAGESASPEAQQRVSRWLEQRGWQVPPTDPLLGRLAEQLDAAASAGIEVPDERLDRYADGMEIVAGADVDSVPTEDADALRYVVVATVMVDPVLLTLRRLAQQDRSARSGPGGGV</sequence>
<dbReference type="AlphaFoldDB" id="A0A0K1JID1"/>
<dbReference type="InterPro" id="IPR000551">
    <property type="entry name" value="MerR-type_HTH_dom"/>
</dbReference>
<dbReference type="GO" id="GO:0003677">
    <property type="term" value="F:DNA binding"/>
    <property type="evidence" value="ECO:0007669"/>
    <property type="project" value="InterPro"/>
</dbReference>
<dbReference type="Gene3D" id="1.10.1660.10">
    <property type="match status" value="1"/>
</dbReference>
<dbReference type="OrthoDB" id="5242095at2"/>
<dbReference type="PROSITE" id="PS50937">
    <property type="entry name" value="HTH_MERR_2"/>
    <property type="match status" value="1"/>
</dbReference>
<dbReference type="PRINTS" id="PR00040">
    <property type="entry name" value="HTHMERR"/>
</dbReference>
<evidence type="ECO:0000313" key="3">
    <source>
        <dbReference type="Proteomes" id="UP000066480"/>
    </source>
</evidence>
<protein>
    <recommendedName>
        <fullName evidence="1">HTH merR-type domain-containing protein</fullName>
    </recommendedName>
</protein>
<proteinExistence type="predicted"/>